<keyword evidence="6" id="KW-1185">Reference proteome</keyword>
<dbReference type="SFLD" id="SFLDG01129">
    <property type="entry name" value="C1.5:_HAD__Beta-PGM__Phosphata"/>
    <property type="match status" value="1"/>
</dbReference>
<dbReference type="InterPro" id="IPR051400">
    <property type="entry name" value="HAD-like_hydrolase"/>
</dbReference>
<evidence type="ECO:0000256" key="4">
    <source>
        <dbReference type="ARBA" id="ARBA00022842"/>
    </source>
</evidence>
<name>A0ABT4Q8B2_9BACL</name>
<sequence length="230" mass="25883">MSQLKAVLFDLDETLMARGQAVLRLIERMIDDFGPGFGVRDHDEIKRIVQQADGGGYRPKHEMYAELEDRLAWTGAPGWPAFQAYYRRVYPTCAVLEEGTLDVLTYFREKGLKLGLITNGETAVQQKKLDLLGIGQKFDSVVISESAGCKKPDPHIFRLSMSELGVSPNAAWYVGDHPRNDVYGAWCAGLRAVWKSDVHPWDVTLPVIPYGIIRQLTDVIRLYEKRNTAG</sequence>
<accession>A0ABT4Q8B2</accession>
<dbReference type="InterPro" id="IPR006439">
    <property type="entry name" value="HAD-SF_hydro_IA"/>
</dbReference>
<dbReference type="Gene3D" id="1.20.120.710">
    <property type="entry name" value="Haloacid dehalogenase hydrolase-like domain"/>
    <property type="match status" value="1"/>
</dbReference>
<keyword evidence="3 5" id="KW-0378">Hydrolase</keyword>
<organism evidence="5 6">
    <name type="scientific">Paenibacillus gyeongsangnamensis</name>
    <dbReference type="NCBI Taxonomy" id="3388067"/>
    <lineage>
        <taxon>Bacteria</taxon>
        <taxon>Bacillati</taxon>
        <taxon>Bacillota</taxon>
        <taxon>Bacilli</taxon>
        <taxon>Bacillales</taxon>
        <taxon>Paenibacillaceae</taxon>
        <taxon>Paenibacillus</taxon>
    </lineage>
</organism>
<dbReference type="NCBIfam" id="TIGR01549">
    <property type="entry name" value="HAD-SF-IA-v1"/>
    <property type="match status" value="1"/>
</dbReference>
<keyword evidence="4" id="KW-0460">Magnesium</keyword>
<dbReference type="SUPFAM" id="SSF56784">
    <property type="entry name" value="HAD-like"/>
    <property type="match status" value="1"/>
</dbReference>
<evidence type="ECO:0000256" key="2">
    <source>
        <dbReference type="ARBA" id="ARBA00022723"/>
    </source>
</evidence>
<dbReference type="RefSeq" id="WP_269881566.1">
    <property type="nucleotide sequence ID" value="NZ_JAQAGZ010000006.1"/>
</dbReference>
<dbReference type="PANTHER" id="PTHR46470">
    <property type="entry name" value="N-ACYLNEURAMINATE-9-PHOSPHATASE"/>
    <property type="match status" value="1"/>
</dbReference>
<comment type="cofactor">
    <cofactor evidence="1">
        <name>Mg(2+)</name>
        <dbReference type="ChEBI" id="CHEBI:18420"/>
    </cofactor>
</comment>
<comment type="caution">
    <text evidence="5">The sequence shown here is derived from an EMBL/GenBank/DDBJ whole genome shotgun (WGS) entry which is preliminary data.</text>
</comment>
<dbReference type="SFLD" id="SFLDS00003">
    <property type="entry name" value="Haloacid_Dehalogenase"/>
    <property type="match status" value="1"/>
</dbReference>
<evidence type="ECO:0000256" key="1">
    <source>
        <dbReference type="ARBA" id="ARBA00001946"/>
    </source>
</evidence>
<dbReference type="Pfam" id="PF00702">
    <property type="entry name" value="Hydrolase"/>
    <property type="match status" value="1"/>
</dbReference>
<dbReference type="GO" id="GO:0016787">
    <property type="term" value="F:hydrolase activity"/>
    <property type="evidence" value="ECO:0007669"/>
    <property type="project" value="UniProtKB-KW"/>
</dbReference>
<dbReference type="EMBL" id="JAQAGZ010000006">
    <property type="protein sequence ID" value="MCZ8513105.1"/>
    <property type="molecule type" value="Genomic_DNA"/>
</dbReference>
<evidence type="ECO:0000313" key="5">
    <source>
        <dbReference type="EMBL" id="MCZ8513105.1"/>
    </source>
</evidence>
<dbReference type="InterPro" id="IPR023214">
    <property type="entry name" value="HAD_sf"/>
</dbReference>
<dbReference type="InterPro" id="IPR036412">
    <property type="entry name" value="HAD-like_sf"/>
</dbReference>
<dbReference type="PRINTS" id="PR00413">
    <property type="entry name" value="HADHALOGNASE"/>
</dbReference>
<keyword evidence="2" id="KW-0479">Metal-binding</keyword>
<evidence type="ECO:0000256" key="3">
    <source>
        <dbReference type="ARBA" id="ARBA00022801"/>
    </source>
</evidence>
<evidence type="ECO:0000313" key="6">
    <source>
        <dbReference type="Proteomes" id="UP001527882"/>
    </source>
</evidence>
<gene>
    <name evidence="5" type="ORF">O9H85_11860</name>
</gene>
<dbReference type="PANTHER" id="PTHR46470:SF2">
    <property type="entry name" value="GLYCERALDEHYDE 3-PHOSPHATE PHOSPHATASE"/>
    <property type="match status" value="1"/>
</dbReference>
<protein>
    <submittedName>
        <fullName evidence="5">HAD family hydrolase</fullName>
    </submittedName>
</protein>
<proteinExistence type="predicted"/>
<dbReference type="Proteomes" id="UP001527882">
    <property type="component" value="Unassembled WGS sequence"/>
</dbReference>
<reference evidence="5 6" key="1">
    <citation type="submission" date="2022-12" db="EMBL/GenBank/DDBJ databases">
        <title>Draft genome sequence of Paenibacillus sp. dW9.</title>
        <authorList>
            <person name="Choi E.-W."/>
            <person name="Kim D.-U."/>
        </authorList>
    </citation>
    <scope>NUCLEOTIDE SEQUENCE [LARGE SCALE GENOMIC DNA]</scope>
    <source>
        <strain evidence="6">dW9</strain>
    </source>
</reference>
<dbReference type="Gene3D" id="3.40.50.1000">
    <property type="entry name" value="HAD superfamily/HAD-like"/>
    <property type="match status" value="1"/>
</dbReference>